<dbReference type="PRINTS" id="PR01064">
    <property type="entry name" value="OREXINR"/>
</dbReference>
<evidence type="ECO:0000256" key="1">
    <source>
        <dbReference type="ARBA" id="ARBA00004141"/>
    </source>
</evidence>
<dbReference type="EnsemblMetazoa" id="XM_038206616.1">
    <property type="protein sequence ID" value="XP_038062544.1"/>
    <property type="gene ID" value="LOC119733035"/>
</dbReference>
<feature type="transmembrane region" description="Helical" evidence="10">
    <location>
        <begin position="135"/>
        <end position="153"/>
    </location>
</feature>
<dbReference type="OMA" id="NIIICIW"/>
<dbReference type="InterPro" id="IPR017452">
    <property type="entry name" value="GPCR_Rhodpsn_7TM"/>
</dbReference>
<dbReference type="Pfam" id="PF00001">
    <property type="entry name" value="7tm_1"/>
    <property type="match status" value="1"/>
</dbReference>
<evidence type="ECO:0000313" key="13">
    <source>
        <dbReference type="Proteomes" id="UP000887568"/>
    </source>
</evidence>
<proteinExistence type="inferred from homology"/>
<feature type="region of interest" description="Disordered" evidence="9">
    <location>
        <begin position="1"/>
        <end position="27"/>
    </location>
</feature>
<keyword evidence="4 8" id="KW-0297">G-protein coupled receptor</keyword>
<evidence type="ECO:0000256" key="3">
    <source>
        <dbReference type="ARBA" id="ARBA00022989"/>
    </source>
</evidence>
<comment type="similarity">
    <text evidence="8">Belongs to the G-protein coupled receptor 1 family.</text>
</comment>
<evidence type="ECO:0000256" key="2">
    <source>
        <dbReference type="ARBA" id="ARBA00022692"/>
    </source>
</evidence>
<keyword evidence="2 8" id="KW-0812">Transmembrane</keyword>
<keyword evidence="13" id="KW-1185">Reference proteome</keyword>
<feature type="transmembrane region" description="Helical" evidence="10">
    <location>
        <begin position="341"/>
        <end position="367"/>
    </location>
</feature>
<protein>
    <recommendedName>
        <fullName evidence="11">G-protein coupled receptors family 1 profile domain-containing protein</fullName>
    </recommendedName>
</protein>
<keyword evidence="7 8" id="KW-0807">Transducer</keyword>
<evidence type="ECO:0000256" key="6">
    <source>
        <dbReference type="ARBA" id="ARBA00023170"/>
    </source>
</evidence>
<accession>A0A914AGM9</accession>
<evidence type="ECO:0000256" key="8">
    <source>
        <dbReference type="RuleBase" id="RU000688"/>
    </source>
</evidence>
<feature type="domain" description="G-protein coupled receptors family 1 profile" evidence="11">
    <location>
        <begin position="74"/>
        <end position="364"/>
    </location>
</feature>
<dbReference type="InterPro" id="IPR000204">
    <property type="entry name" value="Orexin_rcpt"/>
</dbReference>
<evidence type="ECO:0000256" key="5">
    <source>
        <dbReference type="ARBA" id="ARBA00023136"/>
    </source>
</evidence>
<evidence type="ECO:0000256" key="10">
    <source>
        <dbReference type="SAM" id="Phobius"/>
    </source>
</evidence>
<dbReference type="PROSITE" id="PS00237">
    <property type="entry name" value="G_PROTEIN_RECEP_F1_1"/>
    <property type="match status" value="1"/>
</dbReference>
<dbReference type="GO" id="GO:0007631">
    <property type="term" value="P:feeding behavior"/>
    <property type="evidence" value="ECO:0007669"/>
    <property type="project" value="InterPro"/>
</dbReference>
<dbReference type="SUPFAM" id="SSF81321">
    <property type="entry name" value="Family A G protein-coupled receptor-like"/>
    <property type="match status" value="1"/>
</dbReference>
<name>A0A914AGM9_PATMI</name>
<keyword evidence="6 8" id="KW-0675">Receptor</keyword>
<dbReference type="RefSeq" id="XP_038062544.1">
    <property type="nucleotide sequence ID" value="XM_038206616.1"/>
</dbReference>
<dbReference type="Proteomes" id="UP000887568">
    <property type="component" value="Unplaced"/>
</dbReference>
<dbReference type="PANTHER" id="PTHR45695">
    <property type="entry name" value="LEUCOKININ RECEPTOR-RELATED"/>
    <property type="match status" value="1"/>
</dbReference>
<evidence type="ECO:0000256" key="4">
    <source>
        <dbReference type="ARBA" id="ARBA00023040"/>
    </source>
</evidence>
<comment type="subcellular location">
    <subcellularLocation>
        <location evidence="1">Membrane</location>
        <topology evidence="1">Multi-pass membrane protein</topology>
    </subcellularLocation>
</comment>
<dbReference type="GO" id="GO:0016499">
    <property type="term" value="F:orexin receptor activity"/>
    <property type="evidence" value="ECO:0007669"/>
    <property type="project" value="InterPro"/>
</dbReference>
<sequence length="455" mass="50947">MGSEPPDPGPNNSNPNFPPLESPFSPTESTGLFDTDEEYVDYLHDLMQRVVMPNAHEWFLISVYAIVFVTGLVGNLLVCFAVLKNEHMRTVTNYYIVNMAVADVLVVLLCLPPNVIVDTTETWFFGAMACHILPYFQEVSLSVSVYTLAAIAVDRYLAICRPLKFHIRASRTLFIVAAIWILSFAIMAPQAVFYGLETHLAGEIIGKPVWMTQCLEKGWSGTTWQRIYHIAKVIVTYIFPLVLMGVAYALVCRRLWSGIPTDETQRHEAGGRSAGHSKPTVINKSTETQLESRRKVARMLIVVVVMFAICNLPTHVLNLIRHMEGFKPKGDMDPHDNGGDGLLVAFVIAHFMTYFNNAINPIIYNFLSARFRKEFQRAFSCCPCVSVPDRRKRPGSASYHRCRDFTARSGNNGVSQTDYRSHDHSTEYLQLSKLGKMNGANNNSTLAVKSGVPTV</sequence>
<evidence type="ECO:0000259" key="11">
    <source>
        <dbReference type="PROSITE" id="PS50262"/>
    </source>
</evidence>
<dbReference type="SMART" id="SM01381">
    <property type="entry name" value="7TM_GPCR_Srsx"/>
    <property type="match status" value="1"/>
</dbReference>
<dbReference type="Gene3D" id="1.20.1070.10">
    <property type="entry name" value="Rhodopsin 7-helix transmembrane proteins"/>
    <property type="match status" value="1"/>
</dbReference>
<dbReference type="PROSITE" id="PS50262">
    <property type="entry name" value="G_PROTEIN_RECEP_F1_2"/>
    <property type="match status" value="1"/>
</dbReference>
<dbReference type="AlphaFoldDB" id="A0A914AGM9"/>
<feature type="transmembrane region" description="Helical" evidence="10">
    <location>
        <begin position="299"/>
        <end position="321"/>
    </location>
</feature>
<keyword evidence="3 10" id="KW-1133">Transmembrane helix</keyword>
<feature type="transmembrane region" description="Helical" evidence="10">
    <location>
        <begin position="95"/>
        <end position="115"/>
    </location>
</feature>
<feature type="transmembrane region" description="Helical" evidence="10">
    <location>
        <begin position="173"/>
        <end position="193"/>
    </location>
</feature>
<keyword evidence="5 10" id="KW-0472">Membrane</keyword>
<dbReference type="PANTHER" id="PTHR45695:SF15">
    <property type="entry name" value="OPSIN RH2"/>
    <property type="match status" value="1"/>
</dbReference>
<dbReference type="PRINTS" id="PR00237">
    <property type="entry name" value="GPCRRHODOPSN"/>
</dbReference>
<dbReference type="InterPro" id="IPR000276">
    <property type="entry name" value="GPCR_Rhodpsn"/>
</dbReference>
<dbReference type="FunFam" id="1.20.1070.10:FF:000291">
    <property type="entry name" value="Predicted protein"/>
    <property type="match status" value="1"/>
</dbReference>
<reference evidence="12" key="1">
    <citation type="submission" date="2022-11" db="UniProtKB">
        <authorList>
            <consortium name="EnsemblMetazoa"/>
        </authorList>
    </citation>
    <scope>IDENTIFICATION</scope>
</reference>
<evidence type="ECO:0000313" key="12">
    <source>
        <dbReference type="EnsemblMetazoa" id="XP_038062544.1"/>
    </source>
</evidence>
<feature type="transmembrane region" description="Helical" evidence="10">
    <location>
        <begin position="58"/>
        <end position="83"/>
    </location>
</feature>
<dbReference type="OrthoDB" id="5987936at2759"/>
<dbReference type="GO" id="GO:0005886">
    <property type="term" value="C:plasma membrane"/>
    <property type="evidence" value="ECO:0007669"/>
    <property type="project" value="TreeGrafter"/>
</dbReference>
<organism evidence="12 13">
    <name type="scientific">Patiria miniata</name>
    <name type="common">Bat star</name>
    <name type="synonym">Asterina miniata</name>
    <dbReference type="NCBI Taxonomy" id="46514"/>
    <lineage>
        <taxon>Eukaryota</taxon>
        <taxon>Metazoa</taxon>
        <taxon>Echinodermata</taxon>
        <taxon>Eleutherozoa</taxon>
        <taxon>Asterozoa</taxon>
        <taxon>Asteroidea</taxon>
        <taxon>Valvatacea</taxon>
        <taxon>Valvatida</taxon>
        <taxon>Asterinidae</taxon>
        <taxon>Patiria</taxon>
    </lineage>
</organism>
<evidence type="ECO:0000256" key="9">
    <source>
        <dbReference type="SAM" id="MobiDB-lite"/>
    </source>
</evidence>
<evidence type="ECO:0000256" key="7">
    <source>
        <dbReference type="ARBA" id="ARBA00023224"/>
    </source>
</evidence>
<feature type="transmembrane region" description="Helical" evidence="10">
    <location>
        <begin position="227"/>
        <end position="251"/>
    </location>
</feature>
<dbReference type="GeneID" id="119733035"/>